<dbReference type="SUPFAM" id="SSF109998">
    <property type="entry name" value="Triger factor/SurA peptide-binding domain-like"/>
    <property type="match status" value="1"/>
</dbReference>
<feature type="compositionally biased region" description="Basic and acidic residues" evidence="1">
    <location>
        <begin position="38"/>
        <end position="55"/>
    </location>
</feature>
<dbReference type="InterPro" id="IPR027304">
    <property type="entry name" value="Trigger_fact/SurA_dom_sf"/>
</dbReference>
<dbReference type="Proteomes" id="UP000199135">
    <property type="component" value="Unassembled WGS sequence"/>
</dbReference>
<keyword evidence="2" id="KW-0472">Membrane</keyword>
<sequence>MAEPNTPDNDELETNEVETVDQDASIDEKDEQSSVEADSTKEESPSKKDDDSKKDQPKKKEKRSKKNRERKQAEASKSKPKPVKMRSGLSTPIWVVIALVCAIAGGLIGHFAFGGASGSALSGRTSVSEGELDTTIATYTYNGQTTSVSIRDVINASSTLEASKNDDGTYKIPSADNALSYVRNEIVMKEAENRGINVSDDDVAAYAEETLGSSDFDSIASSYNMDSDTVKSLIRDSATMKALRDQVVTTQSATAPTAPTQPADGNTEATSADYAKYIIDLAGDEWDAQNNTWKSTDGVYASALSSYTITNDSASYAAAQAAYYVAYQQYSTTQSAVSSEWTDFVNGLLCNGNVTLSSLVA</sequence>
<feature type="compositionally biased region" description="Acidic residues" evidence="1">
    <location>
        <begin position="8"/>
        <end position="30"/>
    </location>
</feature>
<reference evidence="3 4" key="1">
    <citation type="submission" date="2016-10" db="EMBL/GenBank/DDBJ databases">
        <authorList>
            <person name="Varghese N."/>
            <person name="Submissions S."/>
        </authorList>
    </citation>
    <scope>NUCLEOTIDE SEQUENCE [LARGE SCALE GENOMIC DNA]</scope>
    <source>
        <strain evidence="3 4">WCP15</strain>
    </source>
</reference>
<protein>
    <submittedName>
        <fullName evidence="3">Uncharacterized protein</fullName>
    </submittedName>
</protein>
<comment type="caution">
    <text evidence="3">The sequence shown here is derived from an EMBL/GenBank/DDBJ whole genome shotgun (WGS) entry which is preliminary data.</text>
</comment>
<feature type="transmembrane region" description="Helical" evidence="2">
    <location>
        <begin position="93"/>
        <end position="113"/>
    </location>
</feature>
<dbReference type="RefSeq" id="WP_234970611.1">
    <property type="nucleotide sequence ID" value="NZ_FNWT01000001.1"/>
</dbReference>
<evidence type="ECO:0000256" key="2">
    <source>
        <dbReference type="SAM" id="Phobius"/>
    </source>
</evidence>
<keyword evidence="2" id="KW-0812">Transmembrane</keyword>
<keyword evidence="4" id="KW-1185">Reference proteome</keyword>
<dbReference type="EMBL" id="FNWT01000001">
    <property type="protein sequence ID" value="SEH36812.1"/>
    <property type="molecule type" value="Genomic_DNA"/>
</dbReference>
<keyword evidence="2" id="KW-1133">Transmembrane helix</keyword>
<name>A0A1H6HP04_9ACTN</name>
<feature type="compositionally biased region" description="Basic residues" evidence="1">
    <location>
        <begin position="56"/>
        <end position="69"/>
    </location>
</feature>
<evidence type="ECO:0000256" key="1">
    <source>
        <dbReference type="SAM" id="MobiDB-lite"/>
    </source>
</evidence>
<feature type="region of interest" description="Disordered" evidence="1">
    <location>
        <begin position="1"/>
        <end position="86"/>
    </location>
</feature>
<gene>
    <name evidence="3" type="ORF">SAMN05216447_101101</name>
</gene>
<evidence type="ECO:0000313" key="4">
    <source>
        <dbReference type="Proteomes" id="UP000199135"/>
    </source>
</evidence>
<organism evidence="3 4">
    <name type="scientific">Parafannyhessea umbonata</name>
    <dbReference type="NCBI Taxonomy" id="604330"/>
    <lineage>
        <taxon>Bacteria</taxon>
        <taxon>Bacillati</taxon>
        <taxon>Actinomycetota</taxon>
        <taxon>Coriobacteriia</taxon>
        <taxon>Coriobacteriales</taxon>
        <taxon>Atopobiaceae</taxon>
        <taxon>Parafannyhessea</taxon>
    </lineage>
</organism>
<accession>A0A1H6HP04</accession>
<proteinExistence type="predicted"/>
<evidence type="ECO:0000313" key="3">
    <source>
        <dbReference type="EMBL" id="SEH36812.1"/>
    </source>
</evidence>